<evidence type="ECO:0000259" key="1">
    <source>
        <dbReference type="Pfam" id="PF00650"/>
    </source>
</evidence>
<dbReference type="AlphaFoldDB" id="A0A8X8C3B6"/>
<evidence type="ECO:0000313" key="3">
    <source>
        <dbReference type="Proteomes" id="UP000886885"/>
    </source>
</evidence>
<name>A0A8X8C3B6_POPTO</name>
<protein>
    <recommendedName>
        <fullName evidence="1">CRAL-TRIO domain-containing protein</fullName>
    </recommendedName>
</protein>
<dbReference type="Pfam" id="PF00650">
    <property type="entry name" value="CRAL_TRIO"/>
    <property type="match status" value="1"/>
</dbReference>
<organism evidence="2 3">
    <name type="scientific">Populus tomentosa</name>
    <name type="common">Chinese white poplar</name>
    <dbReference type="NCBI Taxonomy" id="118781"/>
    <lineage>
        <taxon>Eukaryota</taxon>
        <taxon>Viridiplantae</taxon>
        <taxon>Streptophyta</taxon>
        <taxon>Embryophyta</taxon>
        <taxon>Tracheophyta</taxon>
        <taxon>Spermatophyta</taxon>
        <taxon>Magnoliopsida</taxon>
        <taxon>eudicotyledons</taxon>
        <taxon>Gunneridae</taxon>
        <taxon>Pentapetalae</taxon>
        <taxon>rosids</taxon>
        <taxon>fabids</taxon>
        <taxon>Malpighiales</taxon>
        <taxon>Salicaceae</taxon>
        <taxon>Saliceae</taxon>
        <taxon>Populus</taxon>
    </lineage>
</organism>
<dbReference type="OrthoDB" id="75724at2759"/>
<sequence>MAIRTCLNLGRPQIAPVTLTKSPSRNCKFSVQSCSLSSNQSHKQLVVEVKEKLGRDYHSLPVGKNGRDDEEMILWFLKDRKFSVDEAVSKLTKAIKWREEFKVSELSEESVKSIADTGKAYVHDSLDVYGKPVLIVVASKHLPAVHDPVEDEKLCVFLIEKALRKLAAGKEQILGIIDLRGFSTRNADLKFLTFLFSVWLNKMSLNDRELKEDTYVAGYTLHRFPSFMDLLYWLDRLVNGLVKVDQFLSSSMRRALSPTTKALVAKELLMGITTSNAPYTSNISNRVAHKCTWIFEIIVRIKLYLVMLDLKCDSLVVENHKIPMELVFLVLDNMRLDNQVVSFSALKLVESVFVNCISELTLYVNKAVQQLGFPVGHYIKLSLTSMYNPSLWSKVTMRSNMTNPRNCDRANTRLQDFEDEVVKTMDLEQEDFTVSQFKKFKDEVDHIDFVISSEFNLVAEKTILLTKLKKNDKSLICDLVRIGSTSVGEILSCGDGEEGILYRRNFAGKL</sequence>
<evidence type="ECO:0000313" key="2">
    <source>
        <dbReference type="EMBL" id="KAG6747081.1"/>
    </source>
</evidence>
<feature type="domain" description="CRAL-TRIO" evidence="1">
    <location>
        <begin position="117"/>
        <end position="195"/>
    </location>
</feature>
<comment type="caution">
    <text evidence="2">The sequence shown here is derived from an EMBL/GenBank/DDBJ whole genome shotgun (WGS) entry which is preliminary data.</text>
</comment>
<dbReference type="CDD" id="cd00170">
    <property type="entry name" value="SEC14"/>
    <property type="match status" value="1"/>
</dbReference>
<dbReference type="PANTHER" id="PTHR47556:SF1">
    <property type="entry name" value="SEC14P-LIKE PHOSPHATIDYLINOSITOL TRANSFER FAMILY PROTEIN"/>
    <property type="match status" value="1"/>
</dbReference>
<accession>A0A8X8C3B6</accession>
<dbReference type="Proteomes" id="UP000886885">
    <property type="component" value="Chromosome 15A"/>
</dbReference>
<reference evidence="2" key="1">
    <citation type="journal article" date="2020" name="bioRxiv">
        <title>Hybrid origin of Populus tomentosa Carr. identified through genome sequencing and phylogenomic analysis.</title>
        <authorList>
            <person name="An X."/>
            <person name="Gao K."/>
            <person name="Chen Z."/>
            <person name="Li J."/>
            <person name="Yang X."/>
            <person name="Yang X."/>
            <person name="Zhou J."/>
            <person name="Guo T."/>
            <person name="Zhao T."/>
            <person name="Huang S."/>
            <person name="Miao D."/>
            <person name="Khan W.U."/>
            <person name="Rao P."/>
            <person name="Ye M."/>
            <person name="Lei B."/>
            <person name="Liao W."/>
            <person name="Wang J."/>
            <person name="Ji L."/>
            <person name="Li Y."/>
            <person name="Guo B."/>
            <person name="Mustafa N.S."/>
            <person name="Li S."/>
            <person name="Yun Q."/>
            <person name="Keller S.R."/>
            <person name="Mao J."/>
            <person name="Zhang R."/>
            <person name="Strauss S.H."/>
        </authorList>
    </citation>
    <scope>NUCLEOTIDE SEQUENCE</scope>
    <source>
        <strain evidence="2">GM15</strain>
        <tissue evidence="2">Leaf</tissue>
    </source>
</reference>
<dbReference type="EMBL" id="JAAWWB010000029">
    <property type="protein sequence ID" value="KAG6747081.1"/>
    <property type="molecule type" value="Genomic_DNA"/>
</dbReference>
<gene>
    <name evidence="2" type="ORF">POTOM_049460</name>
</gene>
<dbReference type="PANTHER" id="PTHR47556">
    <property type="entry name" value="SEC14P-LIKE PHOSPHATIDYLINOSITOL TRANSFER FAMILY PROTEIN"/>
    <property type="match status" value="1"/>
</dbReference>
<dbReference type="InterPro" id="IPR001251">
    <property type="entry name" value="CRAL-TRIO_dom"/>
</dbReference>
<keyword evidence="3" id="KW-1185">Reference proteome</keyword>
<proteinExistence type="predicted"/>